<comment type="caution">
    <text evidence="19">The sequence shown here is derived from an EMBL/GenBank/DDBJ whole genome shotgun (WGS) entry which is preliminary data.</text>
</comment>
<keyword evidence="5 16" id="KW-0540">Nuclease</keyword>
<comment type="similarity">
    <text evidence="3 16">Belongs to the XPF family.</text>
</comment>
<name>A0ABD1YYL4_9MARC</name>
<feature type="domain" description="ERCC4" evidence="18">
    <location>
        <begin position="374"/>
        <end position="476"/>
    </location>
</feature>
<dbReference type="Proteomes" id="UP001605036">
    <property type="component" value="Unassembled WGS sequence"/>
</dbReference>
<evidence type="ECO:0000256" key="17">
    <source>
        <dbReference type="SAM" id="MobiDB-lite"/>
    </source>
</evidence>
<keyword evidence="6 16" id="KW-0479">Metal-binding</keyword>
<dbReference type="InterPro" id="IPR011335">
    <property type="entry name" value="Restrct_endonuc-II-like"/>
</dbReference>
<reference evidence="19 20" key="1">
    <citation type="submission" date="2024-09" db="EMBL/GenBank/DDBJ databases">
        <title>Chromosome-scale assembly of Riccia fluitans.</title>
        <authorList>
            <person name="Paukszto L."/>
            <person name="Sawicki J."/>
            <person name="Karawczyk K."/>
            <person name="Piernik-Szablinska J."/>
            <person name="Szczecinska M."/>
            <person name="Mazdziarz M."/>
        </authorList>
    </citation>
    <scope>NUCLEOTIDE SEQUENCE [LARGE SCALE GENOMIC DNA]</scope>
    <source>
        <strain evidence="19">Rf_01</strain>
        <tissue evidence="19">Aerial parts of the thallus</tissue>
    </source>
</reference>
<dbReference type="InterPro" id="IPR042530">
    <property type="entry name" value="EME1/EME2_C"/>
</dbReference>
<keyword evidence="14 16" id="KW-0539">Nucleus</keyword>
<evidence type="ECO:0000256" key="4">
    <source>
        <dbReference type="ARBA" id="ARBA00017114"/>
    </source>
</evidence>
<dbReference type="Pfam" id="PF02732">
    <property type="entry name" value="ERCC4"/>
    <property type="match status" value="1"/>
</dbReference>
<dbReference type="EMBL" id="JBHFFA010000003">
    <property type="protein sequence ID" value="KAL2635846.1"/>
    <property type="molecule type" value="Genomic_DNA"/>
</dbReference>
<dbReference type="FunFam" id="3.40.50.10130:FF:000005">
    <property type="entry name" value="crossover junction endonuclease MUS81 isoform X1"/>
    <property type="match status" value="1"/>
</dbReference>
<dbReference type="CDD" id="cd21036">
    <property type="entry name" value="WH_MUS81"/>
    <property type="match status" value="1"/>
</dbReference>
<evidence type="ECO:0000313" key="19">
    <source>
        <dbReference type="EMBL" id="KAL2635846.1"/>
    </source>
</evidence>
<dbReference type="GO" id="GO:0000727">
    <property type="term" value="P:double-strand break repair via break-induced replication"/>
    <property type="evidence" value="ECO:0007669"/>
    <property type="project" value="UniProtKB-UniRule"/>
</dbReference>
<evidence type="ECO:0000256" key="6">
    <source>
        <dbReference type="ARBA" id="ARBA00022723"/>
    </source>
</evidence>
<dbReference type="Gene3D" id="3.40.50.10130">
    <property type="match status" value="1"/>
</dbReference>
<dbReference type="InterPro" id="IPR036388">
    <property type="entry name" value="WH-like_DNA-bd_sf"/>
</dbReference>
<dbReference type="GO" id="GO:0048476">
    <property type="term" value="C:Holliday junction resolvase complex"/>
    <property type="evidence" value="ECO:0007669"/>
    <property type="project" value="UniProtKB-UniRule"/>
</dbReference>
<evidence type="ECO:0000256" key="13">
    <source>
        <dbReference type="ARBA" id="ARBA00023204"/>
    </source>
</evidence>
<dbReference type="GO" id="GO:0006308">
    <property type="term" value="P:DNA catabolic process"/>
    <property type="evidence" value="ECO:0007669"/>
    <property type="project" value="UniProtKB-UniRule"/>
</dbReference>
<organism evidence="19 20">
    <name type="scientific">Riccia fluitans</name>
    <dbReference type="NCBI Taxonomy" id="41844"/>
    <lineage>
        <taxon>Eukaryota</taxon>
        <taxon>Viridiplantae</taxon>
        <taxon>Streptophyta</taxon>
        <taxon>Embryophyta</taxon>
        <taxon>Marchantiophyta</taxon>
        <taxon>Marchantiopsida</taxon>
        <taxon>Marchantiidae</taxon>
        <taxon>Marchantiales</taxon>
        <taxon>Ricciaceae</taxon>
        <taxon>Riccia</taxon>
    </lineage>
</organism>
<keyword evidence="9" id="KW-0498">Mitosis</keyword>
<evidence type="ECO:0000256" key="9">
    <source>
        <dbReference type="ARBA" id="ARBA00022776"/>
    </source>
</evidence>
<keyword evidence="7 16" id="KW-0255">Endonuclease</keyword>
<keyword evidence="20" id="KW-1185">Reference proteome</keyword>
<sequence length="633" mass="70898">MPLQSRSVVCCENRFLADWFFQKQLELDVAEKCNPGLEETLKKAFVKVCDHPTHIKNLHDAKQVKGIGTWLLKKLKDEFFQDESPTAVDAQNTAYNLAIDVQNGPSRSQGKKGRGKKRYLPGKNTAGYALLITLFRAHRDGKEFMKKQELIDAAELTGLSRTPIMPVKPSIWSGPRSGNGFYSGWNGMNTLIRKALVIKCSNPAKYMLTDEGKITAQECIEKSGLADPSGDDQGSGSDVDSGEAPDGGECHEESPSDVEDEPGFGASIRETTRNKQNQGTSRAPPPPSAPSRSNKHDEAVVRNRPCVNMSTVQAATTTMVISDRVTAPQCFRQPSINASQERNSSVIGSTELNNDLAVPPLRIGEKFCDIYDVVCILDRREQFRRGAAGSQLQKFAERLETQYKLEVETRQIPVGDAIWIARHKQTLEEYVLDFVIERKAVDDLWSSIKDHRYKNQKLRLLKSGLKRLIYLVEGDVNMIDSTGSCKTAIFSTEIADGFHVLRTTDTTDTLKQYGNLTFAIKNRYQMEVGKRGDQRNPCKTYTEFLEHCKDLDRDRVTDIFCLQLMQINNITEDIALSIQDRYPTIFSLVQAYRNLEGDVGAQEKLLLGIPIQGSSRSITALLSKNVYKLVWAL</sequence>
<keyword evidence="9" id="KW-0131">Cell cycle</keyword>
<evidence type="ECO:0000256" key="12">
    <source>
        <dbReference type="ARBA" id="ARBA00023172"/>
    </source>
</evidence>
<dbReference type="InterPro" id="IPR047417">
    <property type="entry name" value="WHD_MUS81"/>
</dbReference>
<dbReference type="PANTHER" id="PTHR13451:SF0">
    <property type="entry name" value="CROSSOVER JUNCTION ENDONUCLEASE MUS81"/>
    <property type="match status" value="1"/>
</dbReference>
<comment type="function">
    <text evidence="16">Interacts with EME1 to form a DNA structure-specific endonuclease with substrate preference for branched DNA structures with a 5'-end at the branch nick. Typical substrates include 3'-flap structures, D-loops, replication forks and nicked Holliday junctions. May be required in mitosis for the processing of stalled or collapsed replication fork intermediates. May be required in meiosis for the repair of meiosis-specific double strand breaks subsequent to single-end invasion (SEI).</text>
</comment>
<dbReference type="SMART" id="SM00891">
    <property type="entry name" value="ERCC4"/>
    <property type="match status" value="1"/>
</dbReference>
<comment type="subcellular location">
    <subcellularLocation>
        <location evidence="2 16">Nucleus</location>
    </subcellularLocation>
</comment>
<dbReference type="Gene3D" id="1.10.150.670">
    <property type="entry name" value="Crossover junction endonuclease EME1, DNA-binding domain"/>
    <property type="match status" value="1"/>
</dbReference>
<proteinExistence type="inferred from homology"/>
<evidence type="ECO:0000256" key="1">
    <source>
        <dbReference type="ARBA" id="ARBA00001946"/>
    </source>
</evidence>
<evidence type="ECO:0000256" key="16">
    <source>
        <dbReference type="RuleBase" id="RU369042"/>
    </source>
</evidence>
<evidence type="ECO:0000256" key="7">
    <source>
        <dbReference type="ARBA" id="ARBA00022759"/>
    </source>
</evidence>
<evidence type="ECO:0000256" key="2">
    <source>
        <dbReference type="ARBA" id="ARBA00004123"/>
    </source>
</evidence>
<keyword evidence="9" id="KW-0132">Cell division</keyword>
<keyword evidence="11 16" id="KW-0460">Magnesium</keyword>
<feature type="region of interest" description="Disordered" evidence="17">
    <location>
        <begin position="223"/>
        <end position="304"/>
    </location>
</feature>
<gene>
    <name evidence="19" type="ORF">R1flu_007325</name>
</gene>
<dbReference type="GO" id="GO:0007127">
    <property type="term" value="P:meiosis I"/>
    <property type="evidence" value="ECO:0007669"/>
    <property type="project" value="UniProtKB-ARBA"/>
</dbReference>
<evidence type="ECO:0000256" key="5">
    <source>
        <dbReference type="ARBA" id="ARBA00022722"/>
    </source>
</evidence>
<dbReference type="SUPFAM" id="SSF52980">
    <property type="entry name" value="Restriction endonuclease-like"/>
    <property type="match status" value="1"/>
</dbReference>
<keyword evidence="8 16" id="KW-0227">DNA damage</keyword>
<evidence type="ECO:0000259" key="18">
    <source>
        <dbReference type="SMART" id="SM00891"/>
    </source>
</evidence>
<accession>A0ABD1YYL4</accession>
<dbReference type="Pfam" id="PF21292">
    <property type="entry name" value="EME1-MUS81_C"/>
    <property type="match status" value="1"/>
</dbReference>
<dbReference type="GO" id="GO:0005634">
    <property type="term" value="C:nucleus"/>
    <property type="evidence" value="ECO:0007669"/>
    <property type="project" value="UniProtKB-SubCell"/>
</dbReference>
<evidence type="ECO:0000256" key="8">
    <source>
        <dbReference type="ARBA" id="ARBA00022763"/>
    </source>
</evidence>
<dbReference type="Pfam" id="PF21136">
    <property type="entry name" value="WHD_MUS81"/>
    <property type="match status" value="1"/>
</dbReference>
<dbReference type="GO" id="GO:0003677">
    <property type="term" value="F:DNA binding"/>
    <property type="evidence" value="ECO:0007669"/>
    <property type="project" value="UniProtKB-UniRule"/>
</dbReference>
<dbReference type="GO" id="GO:0046872">
    <property type="term" value="F:metal ion binding"/>
    <property type="evidence" value="ECO:0007669"/>
    <property type="project" value="UniProtKB-UniRule"/>
</dbReference>
<evidence type="ECO:0000256" key="15">
    <source>
        <dbReference type="ARBA" id="ARBA00023254"/>
    </source>
</evidence>
<dbReference type="GO" id="GO:0008821">
    <property type="term" value="F:crossover junction DNA endonuclease activity"/>
    <property type="evidence" value="ECO:0007669"/>
    <property type="project" value="UniProtKB-UniRule"/>
</dbReference>
<evidence type="ECO:0000313" key="20">
    <source>
        <dbReference type="Proteomes" id="UP001605036"/>
    </source>
</evidence>
<dbReference type="EC" id="3.1.22.-" evidence="16"/>
<evidence type="ECO:0000256" key="10">
    <source>
        <dbReference type="ARBA" id="ARBA00022801"/>
    </source>
</evidence>
<evidence type="ECO:0000256" key="14">
    <source>
        <dbReference type="ARBA" id="ARBA00023242"/>
    </source>
</evidence>
<comment type="subunit">
    <text evidence="16">Interacts with EME1.</text>
</comment>
<dbReference type="FunFam" id="1.10.10.10:FF:000307">
    <property type="entry name" value="Crossover junction endonuclease MUS81"/>
    <property type="match status" value="1"/>
</dbReference>
<dbReference type="PANTHER" id="PTHR13451">
    <property type="entry name" value="CLASS II CROSSOVER JUNCTION ENDONUCLEASE MUS81"/>
    <property type="match status" value="1"/>
</dbReference>
<dbReference type="Gene3D" id="1.10.10.10">
    <property type="entry name" value="Winged helix-like DNA-binding domain superfamily/Winged helix DNA-binding domain"/>
    <property type="match status" value="1"/>
</dbReference>
<dbReference type="AlphaFoldDB" id="A0ABD1YYL4"/>
<dbReference type="InterPro" id="IPR006166">
    <property type="entry name" value="ERCC4_domain"/>
</dbReference>
<protein>
    <recommendedName>
        <fullName evidence="4 16">Crossover junction endonuclease MUS81</fullName>
        <ecNumber evidence="16">3.1.22.-</ecNumber>
    </recommendedName>
</protein>
<dbReference type="InterPro" id="IPR047416">
    <property type="entry name" value="XPF_nuclease_Mus81"/>
</dbReference>
<evidence type="ECO:0000256" key="3">
    <source>
        <dbReference type="ARBA" id="ARBA00010015"/>
    </source>
</evidence>
<dbReference type="InterPro" id="IPR033309">
    <property type="entry name" value="Mus81"/>
</dbReference>
<keyword evidence="13 16" id="KW-0234">DNA repair</keyword>
<keyword evidence="15" id="KW-0469">Meiosis</keyword>
<keyword evidence="10 16" id="KW-0378">Hydrolase</keyword>
<evidence type="ECO:0000256" key="11">
    <source>
        <dbReference type="ARBA" id="ARBA00022842"/>
    </source>
</evidence>
<keyword evidence="12 16" id="KW-0233">DNA recombination</keyword>
<comment type="cofactor">
    <cofactor evidence="1 16">
        <name>Mg(2+)</name>
        <dbReference type="ChEBI" id="CHEBI:18420"/>
    </cofactor>
</comment>
<dbReference type="CDD" id="cd20074">
    <property type="entry name" value="XPF_nuclease_Mus81"/>
    <property type="match status" value="1"/>
</dbReference>